<feature type="domain" description="FAD-binding" evidence="5">
    <location>
        <begin position="132"/>
        <end position="172"/>
    </location>
</feature>
<dbReference type="PRINTS" id="PR00420">
    <property type="entry name" value="RNGMNOXGNASE"/>
</dbReference>
<dbReference type="InterPro" id="IPR051104">
    <property type="entry name" value="FAD_monoxygenase"/>
</dbReference>
<dbReference type="InterPro" id="IPR007219">
    <property type="entry name" value="XnlR_reg_dom"/>
</dbReference>
<dbReference type="InterPro" id="IPR002938">
    <property type="entry name" value="FAD-bd"/>
</dbReference>
<dbReference type="SUPFAM" id="SSF51905">
    <property type="entry name" value="FAD/NAD(P)-binding domain"/>
    <property type="match status" value="1"/>
</dbReference>
<dbReference type="PANTHER" id="PTHR46720">
    <property type="entry name" value="HYDROXYLASE, PUTATIVE (AFU_ORTHOLOGUE AFUA_3G01460)-RELATED"/>
    <property type="match status" value="1"/>
</dbReference>
<evidence type="ECO:0000256" key="2">
    <source>
        <dbReference type="ARBA" id="ARBA00022827"/>
    </source>
</evidence>
<keyword evidence="2" id="KW-0274">FAD</keyword>
<keyword evidence="4" id="KW-0539">Nucleus</keyword>
<evidence type="ECO:0000259" key="6">
    <source>
        <dbReference type="Pfam" id="PF04082"/>
    </source>
</evidence>
<organism evidence="7 8">
    <name type="scientific">Aspergillus granulosus</name>
    <dbReference type="NCBI Taxonomy" id="176169"/>
    <lineage>
        <taxon>Eukaryota</taxon>
        <taxon>Fungi</taxon>
        <taxon>Dikarya</taxon>
        <taxon>Ascomycota</taxon>
        <taxon>Pezizomycotina</taxon>
        <taxon>Eurotiomycetes</taxon>
        <taxon>Eurotiomycetidae</taxon>
        <taxon>Eurotiales</taxon>
        <taxon>Aspergillaceae</taxon>
        <taxon>Aspergillus</taxon>
        <taxon>Aspergillus subgen. Nidulantes</taxon>
    </lineage>
</organism>
<dbReference type="Pfam" id="PF01494">
    <property type="entry name" value="FAD_binding_3"/>
    <property type="match status" value="1"/>
</dbReference>
<dbReference type="Proteomes" id="UP001610334">
    <property type="component" value="Unassembled WGS sequence"/>
</dbReference>
<reference evidence="7 8" key="1">
    <citation type="submission" date="2024-07" db="EMBL/GenBank/DDBJ databases">
        <title>Section-level genome sequencing and comparative genomics of Aspergillus sections Usti and Cavernicolus.</title>
        <authorList>
            <consortium name="Lawrence Berkeley National Laboratory"/>
            <person name="Nybo J.L."/>
            <person name="Vesth T.C."/>
            <person name="Theobald S."/>
            <person name="Frisvad J.C."/>
            <person name="Larsen T.O."/>
            <person name="Kjaerboelling I."/>
            <person name="Rothschild-Mancinelli K."/>
            <person name="Lyhne E.K."/>
            <person name="Kogle M.E."/>
            <person name="Barry K."/>
            <person name="Clum A."/>
            <person name="Na H."/>
            <person name="Ledsgaard L."/>
            <person name="Lin J."/>
            <person name="Lipzen A."/>
            <person name="Kuo A."/>
            <person name="Riley R."/>
            <person name="Mondo S."/>
            <person name="Labutti K."/>
            <person name="Haridas S."/>
            <person name="Pangalinan J."/>
            <person name="Salamov A.A."/>
            <person name="Simmons B.A."/>
            <person name="Magnuson J.K."/>
            <person name="Chen J."/>
            <person name="Drula E."/>
            <person name="Henrissat B."/>
            <person name="Wiebenga A."/>
            <person name="Lubbers R.J."/>
            <person name="Gomes A.C."/>
            <person name="Makela M.R."/>
            <person name="Stajich J."/>
            <person name="Grigoriev I.V."/>
            <person name="Mortensen U.H."/>
            <person name="De Vries R.P."/>
            <person name="Baker S.E."/>
            <person name="Andersen M.R."/>
        </authorList>
    </citation>
    <scope>NUCLEOTIDE SEQUENCE [LARGE SCALE GENOMIC DNA]</scope>
    <source>
        <strain evidence="7 8">CBS 588.65</strain>
    </source>
</reference>
<dbReference type="Gene3D" id="3.50.50.60">
    <property type="entry name" value="FAD/NAD(P)-binding domain"/>
    <property type="match status" value="1"/>
</dbReference>
<evidence type="ECO:0000256" key="4">
    <source>
        <dbReference type="ARBA" id="ARBA00023242"/>
    </source>
</evidence>
<dbReference type="InterPro" id="IPR036188">
    <property type="entry name" value="FAD/NAD-bd_sf"/>
</dbReference>
<evidence type="ECO:0000256" key="3">
    <source>
        <dbReference type="ARBA" id="ARBA00023002"/>
    </source>
</evidence>
<dbReference type="PANTHER" id="PTHR46720:SF3">
    <property type="entry name" value="FAD-BINDING DOMAIN-CONTAINING PROTEIN-RELATED"/>
    <property type="match status" value="1"/>
</dbReference>
<evidence type="ECO:0000313" key="7">
    <source>
        <dbReference type="EMBL" id="KAL2811616.1"/>
    </source>
</evidence>
<keyword evidence="8" id="KW-1185">Reference proteome</keyword>
<evidence type="ECO:0000259" key="5">
    <source>
        <dbReference type="Pfam" id="PF01494"/>
    </source>
</evidence>
<dbReference type="EMBL" id="JBFXLT010000056">
    <property type="protein sequence ID" value="KAL2811616.1"/>
    <property type="molecule type" value="Genomic_DNA"/>
</dbReference>
<evidence type="ECO:0000313" key="8">
    <source>
        <dbReference type="Proteomes" id="UP001610334"/>
    </source>
</evidence>
<comment type="caution">
    <text evidence="7">The sequence shown here is derived from an EMBL/GenBank/DDBJ whole genome shotgun (WGS) entry which is preliminary data.</text>
</comment>
<dbReference type="Pfam" id="PF04082">
    <property type="entry name" value="Fungal_trans"/>
    <property type="match status" value="1"/>
</dbReference>
<feature type="domain" description="Xylanolytic transcriptional activator regulatory" evidence="6">
    <location>
        <begin position="1"/>
        <end position="56"/>
    </location>
</feature>
<evidence type="ECO:0000256" key="1">
    <source>
        <dbReference type="ARBA" id="ARBA00022630"/>
    </source>
</evidence>
<accession>A0ABR4H859</accession>
<name>A0ABR4H859_9EURO</name>
<dbReference type="CDD" id="cd12148">
    <property type="entry name" value="fungal_TF_MHR"/>
    <property type="match status" value="1"/>
</dbReference>
<protein>
    <submittedName>
        <fullName evidence="7">Uncharacterized protein</fullName>
    </submittedName>
</protein>
<gene>
    <name evidence="7" type="ORF">BJX63DRAFT_274783</name>
</gene>
<keyword evidence="1" id="KW-0285">Flavoprotein</keyword>
<proteinExistence type="predicted"/>
<keyword evidence="3" id="KW-0560">Oxidoreductase</keyword>
<sequence length="184" mass="20629">MGLHRDDIKPLQSPFQRELRKQLWWTLYAFEKMQVSSYDRPSGISDAVSSASYPNERLVGCATYPISRGTEVNMVIFIHDPNHWEGENAAKEVPQDDMLADLQGFDRRFIASLQDAKPVKWPLFHHPDTPIYYLNRVCLLGDAAHASSPSQAAGAGQGLEDALILSRLLSLVHSPDHIETAFSI</sequence>